<dbReference type="PROSITE" id="PS51009">
    <property type="entry name" value="CYTCII"/>
    <property type="match status" value="1"/>
</dbReference>
<feature type="chain" id="PRO_5016248998" evidence="8">
    <location>
        <begin position="22"/>
        <end position="148"/>
    </location>
</feature>
<keyword evidence="2 7" id="KW-0349">Heme</keyword>
<dbReference type="InterPro" id="IPR012127">
    <property type="entry name" value="Cyt_c_prime"/>
</dbReference>
<name>A0A318KYZ1_9NEIS</name>
<organism evidence="9 10">
    <name type="scientific">Rivihabitans pingtungensis</name>
    <dbReference type="NCBI Taxonomy" id="1054498"/>
    <lineage>
        <taxon>Bacteria</taxon>
        <taxon>Pseudomonadati</taxon>
        <taxon>Pseudomonadota</taxon>
        <taxon>Betaproteobacteria</taxon>
        <taxon>Neisseriales</taxon>
        <taxon>Aquaspirillaceae</taxon>
        <taxon>Rivihabitans</taxon>
    </lineage>
</organism>
<dbReference type="PIRSF" id="PIRSF000027">
    <property type="entry name" value="Cytc_c_prime"/>
    <property type="match status" value="1"/>
</dbReference>
<evidence type="ECO:0000256" key="4">
    <source>
        <dbReference type="ARBA" id="ARBA00022982"/>
    </source>
</evidence>
<keyword evidence="10" id="KW-1185">Reference proteome</keyword>
<dbReference type="OrthoDB" id="5520910at2"/>
<sequence>MRLLSTLLAAVLATTAFSALAAEAKDPVEARKAIFKDYKKVFGQGMGAVMKGEKPYNKDEFAKLAEQMVELSKQPWQYFPAGSDKGKSEARPEVWSKPAEFKKAADEHQALIVKLAEAAKGGDLAQIRPAFGAAQKTCKACHEVFKKD</sequence>
<keyword evidence="1" id="KW-0813">Transport</keyword>
<dbReference type="AlphaFoldDB" id="A0A318KYZ1"/>
<dbReference type="InterPro" id="IPR002321">
    <property type="entry name" value="Cyt_c_II"/>
</dbReference>
<feature type="binding site" description="covalent" evidence="7">
    <location>
        <position position="141"/>
    </location>
    <ligand>
        <name>heme c</name>
        <dbReference type="ChEBI" id="CHEBI:61717"/>
    </ligand>
</feature>
<dbReference type="Proteomes" id="UP000247555">
    <property type="component" value="Unassembled WGS sequence"/>
</dbReference>
<gene>
    <name evidence="9" type="ORF">DFR34_10141</name>
</gene>
<accession>A0A318KYZ1</accession>
<evidence type="ECO:0000256" key="7">
    <source>
        <dbReference type="PIRSR" id="PIRSR000027-2"/>
    </source>
</evidence>
<dbReference type="RefSeq" id="WP_110389444.1">
    <property type="nucleotide sequence ID" value="NZ_QJKI01000001.1"/>
</dbReference>
<keyword evidence="3 6" id="KW-0479">Metal-binding</keyword>
<dbReference type="Gene3D" id="1.20.120.10">
    <property type="entry name" value="Cytochrome c/b562"/>
    <property type="match status" value="1"/>
</dbReference>
<evidence type="ECO:0000256" key="3">
    <source>
        <dbReference type="ARBA" id="ARBA00022723"/>
    </source>
</evidence>
<dbReference type="GO" id="GO:0020037">
    <property type="term" value="F:heme binding"/>
    <property type="evidence" value="ECO:0007669"/>
    <property type="project" value="InterPro"/>
</dbReference>
<keyword evidence="8" id="KW-0732">Signal</keyword>
<dbReference type="GO" id="GO:0005506">
    <property type="term" value="F:iron ion binding"/>
    <property type="evidence" value="ECO:0007669"/>
    <property type="project" value="InterPro"/>
</dbReference>
<dbReference type="GO" id="GO:0022900">
    <property type="term" value="P:electron transport chain"/>
    <property type="evidence" value="ECO:0007669"/>
    <property type="project" value="InterPro"/>
</dbReference>
<evidence type="ECO:0000256" key="6">
    <source>
        <dbReference type="PIRSR" id="PIRSR000027-1"/>
    </source>
</evidence>
<feature type="binding site" description="covalent" evidence="7">
    <location>
        <position position="138"/>
    </location>
    <ligand>
        <name>heme c</name>
        <dbReference type="ChEBI" id="CHEBI:61717"/>
    </ligand>
</feature>
<keyword evidence="5 6" id="KW-0408">Iron</keyword>
<dbReference type="GO" id="GO:0042597">
    <property type="term" value="C:periplasmic space"/>
    <property type="evidence" value="ECO:0007669"/>
    <property type="project" value="InterPro"/>
</dbReference>
<proteinExistence type="predicted"/>
<protein>
    <submittedName>
        <fullName evidence="9">Cytochrome c556</fullName>
    </submittedName>
</protein>
<evidence type="ECO:0000313" key="9">
    <source>
        <dbReference type="EMBL" id="PXX81812.1"/>
    </source>
</evidence>
<dbReference type="InterPro" id="IPR010980">
    <property type="entry name" value="Cyt_c/b562"/>
</dbReference>
<keyword evidence="4" id="KW-0249">Electron transport</keyword>
<comment type="caution">
    <text evidence="9">The sequence shown here is derived from an EMBL/GenBank/DDBJ whole genome shotgun (WGS) entry which is preliminary data.</text>
</comment>
<evidence type="ECO:0000256" key="8">
    <source>
        <dbReference type="SAM" id="SignalP"/>
    </source>
</evidence>
<feature type="binding site" description="axial binding residue" evidence="6">
    <location>
        <position position="142"/>
    </location>
    <ligand>
        <name>heme c</name>
        <dbReference type="ChEBI" id="CHEBI:61717"/>
    </ligand>
    <ligandPart>
        <name>Fe</name>
        <dbReference type="ChEBI" id="CHEBI:18248"/>
    </ligandPart>
</feature>
<reference evidence="9 10" key="1">
    <citation type="submission" date="2018-05" db="EMBL/GenBank/DDBJ databases">
        <title>Genomic Encyclopedia of Type Strains, Phase IV (KMG-IV): sequencing the most valuable type-strain genomes for metagenomic binning, comparative biology and taxonomic classification.</title>
        <authorList>
            <person name="Goeker M."/>
        </authorList>
    </citation>
    <scope>NUCLEOTIDE SEQUENCE [LARGE SCALE GENOMIC DNA]</scope>
    <source>
        <strain evidence="9 10">DSM 29661</strain>
    </source>
</reference>
<dbReference type="Pfam" id="PF01322">
    <property type="entry name" value="Cytochrom_C_2"/>
    <property type="match status" value="1"/>
</dbReference>
<feature type="signal peptide" evidence="8">
    <location>
        <begin position="1"/>
        <end position="21"/>
    </location>
</feature>
<dbReference type="GO" id="GO:0009055">
    <property type="term" value="F:electron transfer activity"/>
    <property type="evidence" value="ECO:0007669"/>
    <property type="project" value="InterPro"/>
</dbReference>
<dbReference type="EMBL" id="QJKI01000001">
    <property type="protein sequence ID" value="PXX81812.1"/>
    <property type="molecule type" value="Genomic_DNA"/>
</dbReference>
<evidence type="ECO:0000256" key="1">
    <source>
        <dbReference type="ARBA" id="ARBA00022448"/>
    </source>
</evidence>
<evidence type="ECO:0000256" key="5">
    <source>
        <dbReference type="ARBA" id="ARBA00023004"/>
    </source>
</evidence>
<comment type="PTM">
    <text evidence="7">Binds 1 heme group per subunit.</text>
</comment>
<evidence type="ECO:0000256" key="2">
    <source>
        <dbReference type="ARBA" id="ARBA00022617"/>
    </source>
</evidence>
<evidence type="ECO:0000313" key="10">
    <source>
        <dbReference type="Proteomes" id="UP000247555"/>
    </source>
</evidence>
<dbReference type="SUPFAM" id="SSF47175">
    <property type="entry name" value="Cytochromes"/>
    <property type="match status" value="1"/>
</dbReference>